<dbReference type="OrthoDB" id="9798188at2"/>
<dbReference type="PANTHER" id="PTHR22777:SF4">
    <property type="entry name" value="UPF0053 PROTEIN SLL1254"/>
    <property type="match status" value="1"/>
</dbReference>
<feature type="transmembrane region" description="Helical" evidence="9">
    <location>
        <begin position="6"/>
        <end position="28"/>
    </location>
</feature>
<evidence type="ECO:0008006" key="14">
    <source>
        <dbReference type="Google" id="ProtNLM"/>
    </source>
</evidence>
<keyword evidence="13" id="KW-1185">Reference proteome</keyword>
<feature type="domain" description="CNNM transmembrane" evidence="11">
    <location>
        <begin position="1"/>
        <end position="179"/>
    </location>
</feature>
<dbReference type="Proteomes" id="UP000002601">
    <property type="component" value="Chromosome"/>
</dbReference>
<keyword evidence="2 8" id="KW-0812">Transmembrane</keyword>
<dbReference type="Gene3D" id="3.10.580.10">
    <property type="entry name" value="CBS-domain"/>
    <property type="match status" value="1"/>
</dbReference>
<dbReference type="InterPro" id="IPR044751">
    <property type="entry name" value="Ion_transp-like_CBS"/>
</dbReference>
<evidence type="ECO:0000256" key="2">
    <source>
        <dbReference type="ARBA" id="ARBA00022692"/>
    </source>
</evidence>
<gene>
    <name evidence="12" type="ordered locus">Desal_1538</name>
</gene>
<dbReference type="eggNOG" id="COG1253">
    <property type="taxonomic scope" value="Bacteria"/>
</dbReference>
<dbReference type="Pfam" id="PF01595">
    <property type="entry name" value="CNNM"/>
    <property type="match status" value="1"/>
</dbReference>
<dbReference type="PROSITE" id="PS51371">
    <property type="entry name" value="CBS"/>
    <property type="match status" value="2"/>
</dbReference>
<evidence type="ECO:0000256" key="1">
    <source>
        <dbReference type="ARBA" id="ARBA00004141"/>
    </source>
</evidence>
<accession>C6BSC4</accession>
<dbReference type="KEGG" id="dsa:Desal_1538"/>
<evidence type="ECO:0000256" key="3">
    <source>
        <dbReference type="ARBA" id="ARBA00022737"/>
    </source>
</evidence>
<evidence type="ECO:0000259" key="10">
    <source>
        <dbReference type="PROSITE" id="PS51371"/>
    </source>
</evidence>
<evidence type="ECO:0000313" key="12">
    <source>
        <dbReference type="EMBL" id="ACS79600.1"/>
    </source>
</evidence>
<dbReference type="PROSITE" id="PS51846">
    <property type="entry name" value="CNNM"/>
    <property type="match status" value="1"/>
</dbReference>
<proteinExistence type="predicted"/>
<comment type="subcellular location">
    <subcellularLocation>
        <location evidence="1">Membrane</location>
        <topology evidence="1">Multi-pass membrane protein</topology>
    </subcellularLocation>
</comment>
<sequence length="353" mass="39378">MLELILSVSVATLISAYCSVSEAVFYSFPWSRIETLRKEGHKSGAILHKLRSNVDRPITAILTLNTVAHTAGAAFAGAAWASVYGVETLPWFTLGFTVIILVLSEILPKTIGVVYCEPLGRVLARPMEILIWIFLPVIWICSIFSRLVNRKGEGPQATEEDIRAMVSLTRRSGAIKPYEALSIANILSLDDKIVEQIMTPRTVVFSLPAEMTVAEAHAKYSAWPHSRIPVYEGDDPEDIVGVIYRRSVFEALADDHDDVKLSELMKPVRFALENITLDKLLVKFLESRMHLFVVLDEYGGMSGVVTLEDVMEEILGSEIVDETDQVVDMRELARRRRKELVVSKEDASADVSK</sequence>
<dbReference type="Pfam" id="PF00571">
    <property type="entry name" value="CBS"/>
    <property type="match status" value="2"/>
</dbReference>
<dbReference type="HOGENOM" id="CLU_015237_4_1_7"/>
<dbReference type="SUPFAM" id="SSF54631">
    <property type="entry name" value="CBS-domain pair"/>
    <property type="match status" value="1"/>
</dbReference>
<evidence type="ECO:0000256" key="9">
    <source>
        <dbReference type="SAM" id="Phobius"/>
    </source>
</evidence>
<keyword evidence="4 8" id="KW-1133">Transmembrane helix</keyword>
<evidence type="ECO:0000313" key="13">
    <source>
        <dbReference type="Proteomes" id="UP000002601"/>
    </source>
</evidence>
<evidence type="ECO:0000256" key="7">
    <source>
        <dbReference type="PROSITE-ProRule" id="PRU00703"/>
    </source>
</evidence>
<feature type="domain" description="CBS" evidence="10">
    <location>
        <begin position="198"/>
        <end position="259"/>
    </location>
</feature>
<dbReference type="STRING" id="526222.Desal_1538"/>
<protein>
    <recommendedName>
        <fullName evidence="14">Hemolysin, contains CBS domains</fullName>
    </recommendedName>
</protein>
<feature type="transmembrane region" description="Helical" evidence="9">
    <location>
        <begin position="89"/>
        <end position="108"/>
    </location>
</feature>
<dbReference type="InterPro" id="IPR046342">
    <property type="entry name" value="CBS_dom_sf"/>
</dbReference>
<reference evidence="12 13" key="1">
    <citation type="submission" date="2009-06" db="EMBL/GenBank/DDBJ databases">
        <title>Complete sequence of Desulfovibrio salexigens DSM 2638.</title>
        <authorList>
            <consortium name="US DOE Joint Genome Institute"/>
            <person name="Lucas S."/>
            <person name="Copeland A."/>
            <person name="Lapidus A."/>
            <person name="Glavina del Rio T."/>
            <person name="Tice H."/>
            <person name="Bruce D."/>
            <person name="Goodwin L."/>
            <person name="Pitluck S."/>
            <person name="Munk A.C."/>
            <person name="Brettin T."/>
            <person name="Detter J.C."/>
            <person name="Han C."/>
            <person name="Tapia R."/>
            <person name="Larimer F."/>
            <person name="Land M."/>
            <person name="Hauser L."/>
            <person name="Kyrpides N."/>
            <person name="Anderson I."/>
            <person name="Wall J.D."/>
            <person name="Arkin A.P."/>
            <person name="Dehal P."/>
            <person name="Chivian D."/>
            <person name="Giles B."/>
            <person name="Hazen T.C."/>
        </authorList>
    </citation>
    <scope>NUCLEOTIDE SEQUENCE [LARGE SCALE GENOMIC DNA]</scope>
    <source>
        <strain evidence="13">ATCC 14822 / DSM 2638 / NCIMB 8403 / VKM B-1763</strain>
    </source>
</reference>
<evidence type="ECO:0000256" key="6">
    <source>
        <dbReference type="ARBA" id="ARBA00023136"/>
    </source>
</evidence>
<dbReference type="AlphaFoldDB" id="C6BSC4"/>
<evidence type="ECO:0000256" key="4">
    <source>
        <dbReference type="ARBA" id="ARBA00022989"/>
    </source>
</evidence>
<dbReference type="InterPro" id="IPR000644">
    <property type="entry name" value="CBS_dom"/>
</dbReference>
<dbReference type="CDD" id="cd04590">
    <property type="entry name" value="CBS_pair_CorC_HlyC_assoc"/>
    <property type="match status" value="1"/>
</dbReference>
<evidence type="ECO:0000256" key="8">
    <source>
        <dbReference type="PROSITE-ProRule" id="PRU01193"/>
    </source>
</evidence>
<dbReference type="EMBL" id="CP001649">
    <property type="protein sequence ID" value="ACS79600.1"/>
    <property type="molecule type" value="Genomic_DNA"/>
</dbReference>
<dbReference type="RefSeq" id="WP_015851418.1">
    <property type="nucleotide sequence ID" value="NC_012881.1"/>
</dbReference>
<feature type="transmembrane region" description="Helical" evidence="9">
    <location>
        <begin position="58"/>
        <end position="83"/>
    </location>
</feature>
<feature type="transmembrane region" description="Helical" evidence="9">
    <location>
        <begin position="129"/>
        <end position="148"/>
    </location>
</feature>
<keyword evidence="6 8" id="KW-0472">Membrane</keyword>
<dbReference type="GO" id="GO:0005886">
    <property type="term" value="C:plasma membrane"/>
    <property type="evidence" value="ECO:0007669"/>
    <property type="project" value="TreeGrafter"/>
</dbReference>
<dbReference type="InterPro" id="IPR002550">
    <property type="entry name" value="CNNM"/>
</dbReference>
<organism evidence="12 13">
    <name type="scientific">Maridesulfovibrio salexigens (strain ATCC 14822 / DSM 2638 / NCIMB 8403 / VKM B-1763)</name>
    <name type="common">Desulfovibrio salexigens</name>
    <dbReference type="NCBI Taxonomy" id="526222"/>
    <lineage>
        <taxon>Bacteria</taxon>
        <taxon>Pseudomonadati</taxon>
        <taxon>Thermodesulfobacteriota</taxon>
        <taxon>Desulfovibrionia</taxon>
        <taxon>Desulfovibrionales</taxon>
        <taxon>Desulfovibrionaceae</taxon>
        <taxon>Maridesulfovibrio</taxon>
    </lineage>
</organism>
<dbReference type="PANTHER" id="PTHR22777">
    <property type="entry name" value="HEMOLYSIN-RELATED"/>
    <property type="match status" value="1"/>
</dbReference>
<evidence type="ECO:0000259" key="11">
    <source>
        <dbReference type="PROSITE" id="PS51846"/>
    </source>
</evidence>
<keyword evidence="3" id="KW-0677">Repeat</keyword>
<keyword evidence="5 7" id="KW-0129">CBS domain</keyword>
<name>C6BSC4_MARSD</name>
<evidence type="ECO:0000256" key="5">
    <source>
        <dbReference type="ARBA" id="ARBA00023122"/>
    </source>
</evidence>
<feature type="domain" description="CBS" evidence="10">
    <location>
        <begin position="264"/>
        <end position="322"/>
    </location>
</feature>